<accession>A0AAD5V9W4</accession>
<feature type="region of interest" description="Disordered" evidence="1">
    <location>
        <begin position="131"/>
        <end position="168"/>
    </location>
</feature>
<protein>
    <submittedName>
        <fullName evidence="2">Uncharacterized protein</fullName>
    </submittedName>
</protein>
<dbReference type="EMBL" id="JANAWD010000131">
    <property type="protein sequence ID" value="KAJ3486132.1"/>
    <property type="molecule type" value="Genomic_DNA"/>
</dbReference>
<sequence length="168" mass="19178">MESIQEQDQIFYLKEVLQICEQAMLQRSPIPNQLSHTDITTLHQAFQILQENLSSRAQDILGLTSTPTRLHQDHLHHQDHHHQLLTPKSFPSPRIPTTSSTSPRVLRKAPPPILREYTGRPHAINASVLTPVHTESHPTLNDSEGWDNRDSADPDFATLVQRSYHPTR</sequence>
<organism evidence="2 3">
    <name type="scientific">Meripilus lineatus</name>
    <dbReference type="NCBI Taxonomy" id="2056292"/>
    <lineage>
        <taxon>Eukaryota</taxon>
        <taxon>Fungi</taxon>
        <taxon>Dikarya</taxon>
        <taxon>Basidiomycota</taxon>
        <taxon>Agaricomycotina</taxon>
        <taxon>Agaricomycetes</taxon>
        <taxon>Polyporales</taxon>
        <taxon>Meripilaceae</taxon>
        <taxon>Meripilus</taxon>
    </lineage>
</organism>
<dbReference type="AlphaFoldDB" id="A0AAD5V9W4"/>
<name>A0AAD5V9W4_9APHY</name>
<gene>
    <name evidence="2" type="ORF">NLI96_g4476</name>
</gene>
<dbReference type="Proteomes" id="UP001212997">
    <property type="component" value="Unassembled WGS sequence"/>
</dbReference>
<feature type="compositionally biased region" description="Low complexity" evidence="1">
    <location>
        <begin position="91"/>
        <end position="104"/>
    </location>
</feature>
<comment type="caution">
    <text evidence="2">The sequence shown here is derived from an EMBL/GenBank/DDBJ whole genome shotgun (WGS) entry which is preliminary data.</text>
</comment>
<evidence type="ECO:0000256" key="1">
    <source>
        <dbReference type="SAM" id="MobiDB-lite"/>
    </source>
</evidence>
<keyword evidence="3" id="KW-1185">Reference proteome</keyword>
<feature type="region of interest" description="Disordered" evidence="1">
    <location>
        <begin position="78"/>
        <end position="107"/>
    </location>
</feature>
<evidence type="ECO:0000313" key="2">
    <source>
        <dbReference type="EMBL" id="KAJ3486132.1"/>
    </source>
</evidence>
<proteinExistence type="predicted"/>
<evidence type="ECO:0000313" key="3">
    <source>
        <dbReference type="Proteomes" id="UP001212997"/>
    </source>
</evidence>
<reference evidence="2" key="1">
    <citation type="submission" date="2022-07" db="EMBL/GenBank/DDBJ databases">
        <title>Genome Sequence of Physisporinus lineatus.</title>
        <authorList>
            <person name="Buettner E."/>
        </authorList>
    </citation>
    <scope>NUCLEOTIDE SEQUENCE</scope>
    <source>
        <strain evidence="2">VT162</strain>
    </source>
</reference>